<dbReference type="Pfam" id="PF00169">
    <property type="entry name" value="PH"/>
    <property type="match status" value="1"/>
</dbReference>
<evidence type="ECO:0000313" key="2">
    <source>
        <dbReference type="EMBL" id="ETW08532.1"/>
    </source>
</evidence>
<dbReference type="PANTHER" id="PTHR14336">
    <property type="entry name" value="TANDEM PH DOMAIN CONTAINING PROTEIN"/>
    <property type="match status" value="1"/>
</dbReference>
<dbReference type="GeneID" id="20078144"/>
<reference evidence="2" key="1">
    <citation type="submission" date="2013-12" db="EMBL/GenBank/DDBJ databases">
        <title>The Genome Sequence of Aphanomyces invadans NJM9701.</title>
        <authorList>
            <consortium name="The Broad Institute Genomics Platform"/>
            <person name="Russ C."/>
            <person name="Tyler B."/>
            <person name="van West P."/>
            <person name="Dieguez-Uribeondo J."/>
            <person name="Young S.K."/>
            <person name="Zeng Q."/>
            <person name="Gargeya S."/>
            <person name="Fitzgerald M."/>
            <person name="Abouelleil A."/>
            <person name="Alvarado L."/>
            <person name="Chapman S.B."/>
            <person name="Gainer-Dewar J."/>
            <person name="Goldberg J."/>
            <person name="Griggs A."/>
            <person name="Gujja S."/>
            <person name="Hansen M."/>
            <person name="Howarth C."/>
            <person name="Imamovic A."/>
            <person name="Ireland A."/>
            <person name="Larimer J."/>
            <person name="McCowan C."/>
            <person name="Murphy C."/>
            <person name="Pearson M."/>
            <person name="Poon T.W."/>
            <person name="Priest M."/>
            <person name="Roberts A."/>
            <person name="Saif S."/>
            <person name="Shea T."/>
            <person name="Sykes S."/>
            <person name="Wortman J."/>
            <person name="Nusbaum C."/>
            <person name="Birren B."/>
        </authorList>
    </citation>
    <scope>NUCLEOTIDE SEQUENCE [LARGE SCALE GENOMIC DNA]</scope>
    <source>
        <strain evidence="2">NJM9701</strain>
    </source>
</reference>
<protein>
    <recommendedName>
        <fullName evidence="1">PH domain-containing protein</fullName>
    </recommendedName>
</protein>
<sequence>MDTTYDLSNPDFEGELTKRSVWLKEWRARYFVLKGNKLYFCRVKGESPHGVIDLSECLTVKSAEEKTNKRYCFEVATPESTYYMHAESEKQKEEWIGAIGRAIVKFSSSFTGEEGANDEEV</sequence>
<name>A0A024URQ7_9STRA</name>
<dbReference type="VEuPathDB" id="FungiDB:H310_01094"/>
<accession>A0A024URQ7</accession>
<dbReference type="InterPro" id="IPR011993">
    <property type="entry name" value="PH-like_dom_sf"/>
</dbReference>
<dbReference type="OrthoDB" id="59442at2759"/>
<organism evidence="2">
    <name type="scientific">Aphanomyces invadans</name>
    <dbReference type="NCBI Taxonomy" id="157072"/>
    <lineage>
        <taxon>Eukaryota</taxon>
        <taxon>Sar</taxon>
        <taxon>Stramenopiles</taxon>
        <taxon>Oomycota</taxon>
        <taxon>Saprolegniomycetes</taxon>
        <taxon>Saprolegniales</taxon>
        <taxon>Verrucalvaceae</taxon>
        <taxon>Aphanomyces</taxon>
    </lineage>
</organism>
<dbReference type="STRING" id="157072.A0A024URQ7"/>
<dbReference type="SUPFAM" id="SSF50729">
    <property type="entry name" value="PH domain-like"/>
    <property type="match status" value="1"/>
</dbReference>
<dbReference type="PROSITE" id="PS50003">
    <property type="entry name" value="PH_DOMAIN"/>
    <property type="match status" value="1"/>
</dbReference>
<evidence type="ECO:0000259" key="1">
    <source>
        <dbReference type="PROSITE" id="PS50003"/>
    </source>
</evidence>
<dbReference type="SMART" id="SM00233">
    <property type="entry name" value="PH"/>
    <property type="match status" value="1"/>
</dbReference>
<dbReference type="AlphaFoldDB" id="A0A024URQ7"/>
<dbReference type="EMBL" id="KI913953">
    <property type="protein sequence ID" value="ETW08532.1"/>
    <property type="molecule type" value="Genomic_DNA"/>
</dbReference>
<dbReference type="RefSeq" id="XP_008862337.1">
    <property type="nucleotide sequence ID" value="XM_008864115.1"/>
</dbReference>
<dbReference type="eggNOG" id="ENOG502RXGP">
    <property type="taxonomic scope" value="Eukaryota"/>
</dbReference>
<dbReference type="Gene3D" id="2.30.29.30">
    <property type="entry name" value="Pleckstrin-homology domain (PH domain)/Phosphotyrosine-binding domain (PTB)"/>
    <property type="match status" value="1"/>
</dbReference>
<dbReference type="PANTHER" id="PTHR14336:SF8">
    <property type="entry name" value="PROTEIN OPY1"/>
    <property type="match status" value="1"/>
</dbReference>
<feature type="domain" description="PH" evidence="1">
    <location>
        <begin position="9"/>
        <end position="104"/>
    </location>
</feature>
<dbReference type="InterPro" id="IPR001849">
    <property type="entry name" value="PH_domain"/>
</dbReference>
<gene>
    <name evidence="2" type="ORF">H310_01094</name>
</gene>
<proteinExistence type="predicted"/>
<dbReference type="InterPro" id="IPR051707">
    <property type="entry name" value="PI-Interact_SigTrans_Reg"/>
</dbReference>
<dbReference type="FunFam" id="2.30.29.30:FF:000286">
    <property type="entry name" value="PH-protein kinase domain containing protein"/>
    <property type="match status" value="1"/>
</dbReference>